<dbReference type="GO" id="GO:0036431">
    <property type="term" value="F:dCMP kinase activity"/>
    <property type="evidence" value="ECO:0007669"/>
    <property type="project" value="InterPro"/>
</dbReference>
<keyword evidence="3 8" id="KW-0547">Nucleotide-binding</keyword>
<evidence type="ECO:0000313" key="11">
    <source>
        <dbReference type="Proteomes" id="UP000267019"/>
    </source>
</evidence>
<evidence type="ECO:0000256" key="4">
    <source>
        <dbReference type="ARBA" id="ARBA00022777"/>
    </source>
</evidence>
<evidence type="ECO:0000256" key="5">
    <source>
        <dbReference type="ARBA" id="ARBA00022840"/>
    </source>
</evidence>
<evidence type="ECO:0000259" key="9">
    <source>
        <dbReference type="Pfam" id="PF02224"/>
    </source>
</evidence>
<comment type="catalytic activity">
    <reaction evidence="6 8">
        <text>dCMP + ATP = dCDP + ADP</text>
        <dbReference type="Rhea" id="RHEA:25094"/>
        <dbReference type="ChEBI" id="CHEBI:30616"/>
        <dbReference type="ChEBI" id="CHEBI:57566"/>
        <dbReference type="ChEBI" id="CHEBI:58593"/>
        <dbReference type="ChEBI" id="CHEBI:456216"/>
        <dbReference type="EC" id="2.7.4.25"/>
    </reaction>
</comment>
<comment type="catalytic activity">
    <reaction evidence="7 8">
        <text>CMP + ATP = CDP + ADP</text>
        <dbReference type="Rhea" id="RHEA:11600"/>
        <dbReference type="ChEBI" id="CHEBI:30616"/>
        <dbReference type="ChEBI" id="CHEBI:58069"/>
        <dbReference type="ChEBI" id="CHEBI:60377"/>
        <dbReference type="ChEBI" id="CHEBI:456216"/>
        <dbReference type="EC" id="2.7.4.25"/>
    </reaction>
</comment>
<reference evidence="10 11" key="1">
    <citation type="submission" date="2018-10" db="EMBL/GenBank/DDBJ databases">
        <title>Genomic Encyclopedia of Type Strains, Phase IV (KMG-IV): sequencing the most valuable type-strain genomes for metagenomic binning, comparative biology and taxonomic classification.</title>
        <authorList>
            <person name="Goeker M."/>
        </authorList>
    </citation>
    <scope>NUCLEOTIDE SEQUENCE [LARGE SCALE GENOMIC DNA]</scope>
    <source>
        <strain evidence="10 11">DSM 22653</strain>
    </source>
</reference>
<dbReference type="EMBL" id="RBIJ01000001">
    <property type="protein sequence ID" value="RKQ88413.1"/>
    <property type="molecule type" value="Genomic_DNA"/>
</dbReference>
<dbReference type="GO" id="GO:0006220">
    <property type="term" value="P:pyrimidine nucleotide metabolic process"/>
    <property type="evidence" value="ECO:0007669"/>
    <property type="project" value="UniProtKB-UniRule"/>
</dbReference>
<evidence type="ECO:0000313" key="10">
    <source>
        <dbReference type="EMBL" id="RKQ88413.1"/>
    </source>
</evidence>
<evidence type="ECO:0000256" key="8">
    <source>
        <dbReference type="HAMAP-Rule" id="MF_00238"/>
    </source>
</evidence>
<evidence type="ECO:0000256" key="7">
    <source>
        <dbReference type="ARBA" id="ARBA00048478"/>
    </source>
</evidence>
<dbReference type="AlphaFoldDB" id="A0A660L916"/>
<dbReference type="NCBIfam" id="TIGR00017">
    <property type="entry name" value="cmk"/>
    <property type="match status" value="1"/>
</dbReference>
<dbReference type="RefSeq" id="WP_121443357.1">
    <property type="nucleotide sequence ID" value="NZ_RBIJ01000001.1"/>
</dbReference>
<feature type="domain" description="Cytidylate kinase" evidence="9">
    <location>
        <begin position="8"/>
        <end position="228"/>
    </location>
</feature>
<dbReference type="CDD" id="cd02020">
    <property type="entry name" value="CMPK"/>
    <property type="match status" value="1"/>
</dbReference>
<sequence>MKRRLNAIAIDGPAGAGKSTVARRLAERLGAYYVDTGAMYRALTLKALERGVPVDDEAALVALLGETVVAFGGPNAEGVPTVLLDERDVTQEIRSPRVSGSVSAVARHPGVRAELVRRQRQLALHYLSAGRMVVMDGRDIGTVVLPEARVKVFLTASLDERARRRHEELARRGERPTYGETLERLRERDRKDAEREVAPLRKAEDAVEIDTTGKSVDEVVEAIVRLVEERLFNSVQGRKEEFR</sequence>
<dbReference type="EC" id="2.7.4.25" evidence="8"/>
<dbReference type="GO" id="GO:0005829">
    <property type="term" value="C:cytosol"/>
    <property type="evidence" value="ECO:0007669"/>
    <property type="project" value="TreeGrafter"/>
</dbReference>
<accession>A0A660L916</accession>
<dbReference type="HAMAP" id="MF_00238">
    <property type="entry name" value="Cytidyl_kinase_type1"/>
    <property type="match status" value="1"/>
</dbReference>
<protein>
    <recommendedName>
        <fullName evidence="8">Cytidylate kinase</fullName>
        <shortName evidence="8">CK</shortName>
        <ecNumber evidence="8">2.7.4.25</ecNumber>
    </recommendedName>
    <alternativeName>
        <fullName evidence="8">Cytidine monophosphate kinase</fullName>
        <shortName evidence="8">CMP kinase</shortName>
    </alternativeName>
</protein>
<dbReference type="Proteomes" id="UP000267019">
    <property type="component" value="Unassembled WGS sequence"/>
</dbReference>
<dbReference type="GO" id="GO:0015949">
    <property type="term" value="P:nucleobase-containing small molecule interconversion"/>
    <property type="evidence" value="ECO:0007669"/>
    <property type="project" value="TreeGrafter"/>
</dbReference>
<comment type="caution">
    <text evidence="10">The sequence shown here is derived from an EMBL/GenBank/DDBJ whole genome shotgun (WGS) entry which is preliminary data.</text>
</comment>
<comment type="subcellular location">
    <subcellularLocation>
        <location evidence="8">Cytoplasm</location>
    </subcellularLocation>
</comment>
<dbReference type="GO" id="GO:0036430">
    <property type="term" value="F:CMP kinase activity"/>
    <property type="evidence" value="ECO:0007669"/>
    <property type="project" value="RHEA"/>
</dbReference>
<dbReference type="GO" id="GO:0005524">
    <property type="term" value="F:ATP binding"/>
    <property type="evidence" value="ECO:0007669"/>
    <property type="project" value="UniProtKB-UniRule"/>
</dbReference>
<evidence type="ECO:0000256" key="3">
    <source>
        <dbReference type="ARBA" id="ARBA00022741"/>
    </source>
</evidence>
<keyword evidence="5 8" id="KW-0067">ATP-binding</keyword>
<comment type="similarity">
    <text evidence="1 8">Belongs to the cytidylate kinase family. Type 1 subfamily.</text>
</comment>
<name>A0A660L916_9BACL</name>
<organism evidence="10 11">
    <name type="scientific">Brockia lithotrophica</name>
    <dbReference type="NCBI Taxonomy" id="933949"/>
    <lineage>
        <taxon>Bacteria</taxon>
        <taxon>Bacillati</taxon>
        <taxon>Bacillota</taxon>
        <taxon>Bacilli</taxon>
        <taxon>Bacillales</taxon>
        <taxon>Bacillales Family X. Incertae Sedis</taxon>
        <taxon>Brockia</taxon>
    </lineage>
</organism>
<dbReference type="PANTHER" id="PTHR21299">
    <property type="entry name" value="CYTIDYLATE KINASE/PANTOATE-BETA-ALANINE LIGASE"/>
    <property type="match status" value="1"/>
</dbReference>
<dbReference type="SUPFAM" id="SSF52540">
    <property type="entry name" value="P-loop containing nucleoside triphosphate hydrolases"/>
    <property type="match status" value="1"/>
</dbReference>
<dbReference type="InterPro" id="IPR027417">
    <property type="entry name" value="P-loop_NTPase"/>
</dbReference>
<keyword evidence="4 8" id="KW-0418">Kinase</keyword>
<evidence type="ECO:0000256" key="6">
    <source>
        <dbReference type="ARBA" id="ARBA00047615"/>
    </source>
</evidence>
<dbReference type="Pfam" id="PF02224">
    <property type="entry name" value="Cytidylate_kin"/>
    <property type="match status" value="1"/>
</dbReference>
<evidence type="ECO:0000256" key="1">
    <source>
        <dbReference type="ARBA" id="ARBA00009427"/>
    </source>
</evidence>
<evidence type="ECO:0000256" key="2">
    <source>
        <dbReference type="ARBA" id="ARBA00022679"/>
    </source>
</evidence>
<dbReference type="InterPro" id="IPR003136">
    <property type="entry name" value="Cytidylate_kin"/>
</dbReference>
<dbReference type="OrthoDB" id="9807434at2"/>
<keyword evidence="11" id="KW-1185">Reference proteome</keyword>
<proteinExistence type="inferred from homology"/>
<keyword evidence="2 8" id="KW-0808">Transferase</keyword>
<gene>
    <name evidence="8" type="primary">cmk</name>
    <name evidence="10" type="ORF">C7438_0046</name>
</gene>
<feature type="binding site" evidence="8">
    <location>
        <begin position="12"/>
        <end position="20"/>
    </location>
    <ligand>
        <name>ATP</name>
        <dbReference type="ChEBI" id="CHEBI:30616"/>
    </ligand>
</feature>
<dbReference type="InterPro" id="IPR011994">
    <property type="entry name" value="Cytidylate_kinase_dom"/>
</dbReference>
<dbReference type="Gene3D" id="3.40.50.300">
    <property type="entry name" value="P-loop containing nucleotide triphosphate hydrolases"/>
    <property type="match status" value="1"/>
</dbReference>
<dbReference type="PANTHER" id="PTHR21299:SF2">
    <property type="entry name" value="CYTIDYLATE KINASE"/>
    <property type="match status" value="1"/>
</dbReference>
<keyword evidence="8" id="KW-0963">Cytoplasm</keyword>